<accession>A0A4P9X1U9</accession>
<reference evidence="6 7" key="1">
    <citation type="journal article" date="2018" name="Nat. Microbiol.">
        <title>Leveraging single-cell genomics to expand the fungal tree of life.</title>
        <authorList>
            <person name="Ahrendt S.R."/>
            <person name="Quandt C.A."/>
            <person name="Ciobanu D."/>
            <person name="Clum A."/>
            <person name="Salamov A."/>
            <person name="Andreopoulos B."/>
            <person name="Cheng J.F."/>
            <person name="Woyke T."/>
            <person name="Pelin A."/>
            <person name="Henrissat B."/>
            <person name="Reynolds N.K."/>
            <person name="Benny G.L."/>
            <person name="Smith M.E."/>
            <person name="James T.Y."/>
            <person name="Grigoriev I.V."/>
        </authorList>
    </citation>
    <scope>NUCLEOTIDE SEQUENCE [LARGE SCALE GENOMIC DNA]</scope>
    <source>
        <strain evidence="6 7">ATCC 52028</strain>
    </source>
</reference>
<dbReference type="Gene3D" id="3.40.50.1950">
    <property type="entry name" value="Flavin prenyltransferase-like"/>
    <property type="match status" value="1"/>
</dbReference>
<evidence type="ECO:0000256" key="2">
    <source>
        <dbReference type="ARBA" id="ARBA00038350"/>
    </source>
</evidence>
<dbReference type="InterPro" id="IPR003382">
    <property type="entry name" value="Flavoprotein"/>
</dbReference>
<keyword evidence="7" id="KW-1185">Reference proteome</keyword>
<evidence type="ECO:0000313" key="6">
    <source>
        <dbReference type="Proteomes" id="UP000268535"/>
    </source>
</evidence>
<feature type="domain" description="Flavoprotein" evidence="3">
    <location>
        <begin position="44"/>
        <end position="228"/>
    </location>
</feature>
<evidence type="ECO:0000313" key="4">
    <source>
        <dbReference type="EMBL" id="RKO97672.1"/>
    </source>
</evidence>
<evidence type="ECO:0000259" key="3">
    <source>
        <dbReference type="Pfam" id="PF02441"/>
    </source>
</evidence>
<proteinExistence type="inferred from homology"/>
<dbReference type="Proteomes" id="UP000274922">
    <property type="component" value="Unassembled WGS sequence"/>
</dbReference>
<name>A0A4P9X1U9_9FUNG</name>
<dbReference type="EMBL" id="ML009197">
    <property type="protein sequence ID" value="RKO97672.1"/>
    <property type="molecule type" value="Genomic_DNA"/>
</dbReference>
<reference evidence="5" key="2">
    <citation type="submission" date="2018-04" db="EMBL/GenBank/DDBJ databases">
        <title>Leveraging single-cell genomics to expand the Fungal Tree of Life.</title>
        <authorList>
            <consortium name="DOE Joint Genome Institute"/>
            <person name="Ahrendt S.R."/>
            <person name="Quandt C.A."/>
            <person name="Ciobanu D."/>
            <person name="Clum A."/>
            <person name="Salamov A."/>
            <person name="Andreopoulos B."/>
            <person name="Cheng J.-F."/>
            <person name="Woyke T."/>
            <person name="Pelin A."/>
            <person name="Henrissat B."/>
            <person name="Benny G.L."/>
            <person name="Smith M.E."/>
            <person name="James T.Y."/>
            <person name="Grigoriev I.V."/>
        </authorList>
    </citation>
    <scope>NUCLEOTIDE SEQUENCE</scope>
    <source>
        <strain evidence="5">ATCC 52028</strain>
    </source>
</reference>
<evidence type="ECO:0000313" key="5">
    <source>
        <dbReference type="EMBL" id="RKO99222.1"/>
    </source>
</evidence>
<comment type="similarity">
    <text evidence="2">Belongs to the HFCD (homooligomeric flavin containing Cys decarboxylase) superfamily.</text>
</comment>
<keyword evidence="1" id="KW-0173">Coenzyme A biosynthesis</keyword>
<dbReference type="GO" id="GO:0015937">
    <property type="term" value="P:coenzyme A biosynthetic process"/>
    <property type="evidence" value="ECO:0007669"/>
    <property type="project" value="UniProtKB-KW"/>
</dbReference>
<dbReference type="GO" id="GO:0071513">
    <property type="term" value="C:phosphopantothenoylcysteine decarboxylase complex"/>
    <property type="evidence" value="ECO:0007669"/>
    <property type="project" value="TreeGrafter"/>
</dbReference>
<organism evidence="5 7">
    <name type="scientific">Caulochytrium protostelioides</name>
    <dbReference type="NCBI Taxonomy" id="1555241"/>
    <lineage>
        <taxon>Eukaryota</taxon>
        <taxon>Fungi</taxon>
        <taxon>Fungi incertae sedis</taxon>
        <taxon>Chytridiomycota</taxon>
        <taxon>Chytridiomycota incertae sedis</taxon>
        <taxon>Chytridiomycetes</taxon>
        <taxon>Caulochytriales</taxon>
        <taxon>Caulochytriaceae</taxon>
        <taxon>Caulochytrium</taxon>
    </lineage>
</organism>
<dbReference type="STRING" id="1555241.A0A4P9X1U9"/>
<gene>
    <name evidence="4" type="ORF">CAUPRSCDRAFT_6161</name>
    <name evidence="5" type="ORF">CXG81DRAFT_20673</name>
</gene>
<protein>
    <submittedName>
        <fullName evidence="4">Flavo protein</fullName>
    </submittedName>
</protein>
<sequence>MATLAPPSVANCVDPGAANWVRDHWSQIKDVSEARRVRYTTPPRVLIAVTGSVAAMKLPELIQELVRTCKIPRSHVAVVTTKHAQHFFTADDPRLASETDPIRVWTDEDEWQSWNQRGDSVVHIDLAKWADVLLVAPLDANTLAKWSQGLCDNLVSSVMRAWEVGDKPAIAAPAMNTRMWSHPLTAKQLAVLTHDLKVKIVVPVVKTLVCGDTGVGAMAHQPQIIDALLSELLGVTVNLSTTM</sequence>
<dbReference type="PANTHER" id="PTHR14359:SF6">
    <property type="entry name" value="PHOSPHOPANTOTHENOYLCYSTEINE DECARBOXYLASE"/>
    <property type="match status" value="1"/>
</dbReference>
<dbReference type="Proteomes" id="UP000268535">
    <property type="component" value="Unassembled WGS sequence"/>
</dbReference>
<dbReference type="OrthoDB" id="1532798at2759"/>
<dbReference type="GO" id="GO:0010181">
    <property type="term" value="F:FMN binding"/>
    <property type="evidence" value="ECO:0007669"/>
    <property type="project" value="TreeGrafter"/>
</dbReference>
<dbReference type="PANTHER" id="PTHR14359">
    <property type="entry name" value="HOMO-OLIGOMERIC FLAVIN CONTAINING CYS DECARBOXYLASE FAMILY"/>
    <property type="match status" value="1"/>
</dbReference>
<dbReference type="SUPFAM" id="SSF52507">
    <property type="entry name" value="Homo-oligomeric flavin-containing Cys decarboxylases, HFCD"/>
    <property type="match status" value="1"/>
</dbReference>
<dbReference type="Pfam" id="PF02441">
    <property type="entry name" value="Flavoprotein"/>
    <property type="match status" value="1"/>
</dbReference>
<evidence type="ECO:0000256" key="1">
    <source>
        <dbReference type="ARBA" id="ARBA00022993"/>
    </source>
</evidence>
<dbReference type="EMBL" id="ML014307">
    <property type="protein sequence ID" value="RKO99222.1"/>
    <property type="molecule type" value="Genomic_DNA"/>
</dbReference>
<dbReference type="AlphaFoldDB" id="A0A4P9X1U9"/>
<dbReference type="InterPro" id="IPR036551">
    <property type="entry name" value="Flavin_trans-like"/>
</dbReference>
<evidence type="ECO:0000313" key="7">
    <source>
        <dbReference type="Proteomes" id="UP000274922"/>
    </source>
</evidence>
<dbReference type="GO" id="GO:0004633">
    <property type="term" value="F:phosphopantothenoylcysteine decarboxylase activity"/>
    <property type="evidence" value="ECO:0007669"/>
    <property type="project" value="TreeGrafter"/>
</dbReference>
<reference evidence="4" key="3">
    <citation type="submission" date="2018-08" db="EMBL/GenBank/DDBJ databases">
        <title>Leveraging single-cell genomics to expand the Fungal Tree of Life.</title>
        <authorList>
            <consortium name="DOE Joint Genome Institute"/>
            <person name="Ahrendt S.R."/>
            <person name="Quandt C.A."/>
            <person name="Ciobanu D."/>
            <person name="Clum A."/>
            <person name="Salamov A."/>
            <person name="Andreopoulos B."/>
            <person name="Cheng J.-F."/>
            <person name="Woyke T."/>
            <person name="Pelin A."/>
            <person name="Henrissat B."/>
            <person name="Reynolds N."/>
            <person name="Benny G.L."/>
            <person name="Smith M.E."/>
            <person name="James T.Y."/>
            <person name="Grigoriev I.V."/>
        </authorList>
    </citation>
    <scope>NUCLEOTIDE SEQUENCE</scope>
    <source>
        <strain evidence="4">ATCC 52028</strain>
    </source>
</reference>